<dbReference type="EMBL" id="BAABRP010000020">
    <property type="protein sequence ID" value="GAA5514603.1"/>
    <property type="molecule type" value="Genomic_DNA"/>
</dbReference>
<dbReference type="Proteomes" id="UP001401887">
    <property type="component" value="Unassembled WGS sequence"/>
</dbReference>
<reference evidence="1 2" key="1">
    <citation type="submission" date="2024-02" db="EMBL/GenBank/DDBJ databases">
        <title>Deinococcus carri NBRC 110142.</title>
        <authorList>
            <person name="Ichikawa N."/>
            <person name="Katano-Makiyama Y."/>
            <person name="Hidaka K."/>
        </authorList>
    </citation>
    <scope>NUCLEOTIDE SEQUENCE [LARGE SCALE GENOMIC DNA]</scope>
    <source>
        <strain evidence="1 2">NBRC 110142</strain>
    </source>
</reference>
<sequence>MVQQDPQSKREVLLSEKAALPGDVVLWKATAINGGPTPLHDLDVTVPIPSSTRYVEGSAAPLTLGKTRILPRFSFDGGRNFGFAPLKKRVVTTEGGRRLEKEVEVRPDEYTHVRWSIPTLDARSKAEVTLRTRVR</sequence>
<organism evidence="1 2">
    <name type="scientific">Deinococcus carri</name>
    <dbReference type="NCBI Taxonomy" id="1211323"/>
    <lineage>
        <taxon>Bacteria</taxon>
        <taxon>Thermotogati</taxon>
        <taxon>Deinococcota</taxon>
        <taxon>Deinococci</taxon>
        <taxon>Deinococcales</taxon>
        <taxon>Deinococcaceae</taxon>
        <taxon>Deinococcus</taxon>
    </lineage>
</organism>
<gene>
    <name evidence="1" type="ORF">Dcar01_03359</name>
</gene>
<name>A0ABP9WB90_9DEIO</name>
<comment type="caution">
    <text evidence="1">The sequence shown here is derived from an EMBL/GenBank/DDBJ whole genome shotgun (WGS) entry which is preliminary data.</text>
</comment>
<protein>
    <recommendedName>
        <fullName evidence="3">DUF11 domain-containing protein</fullName>
    </recommendedName>
</protein>
<evidence type="ECO:0008006" key="3">
    <source>
        <dbReference type="Google" id="ProtNLM"/>
    </source>
</evidence>
<accession>A0ABP9WB90</accession>
<evidence type="ECO:0000313" key="2">
    <source>
        <dbReference type="Proteomes" id="UP001401887"/>
    </source>
</evidence>
<proteinExistence type="predicted"/>
<evidence type="ECO:0000313" key="1">
    <source>
        <dbReference type="EMBL" id="GAA5514603.1"/>
    </source>
</evidence>
<keyword evidence="2" id="KW-1185">Reference proteome</keyword>